<feature type="compositionally biased region" description="Low complexity" evidence="1">
    <location>
        <begin position="187"/>
        <end position="198"/>
    </location>
</feature>
<feature type="compositionally biased region" description="Polar residues" evidence="1">
    <location>
        <begin position="362"/>
        <end position="389"/>
    </location>
</feature>
<feature type="region of interest" description="Disordered" evidence="1">
    <location>
        <begin position="187"/>
        <end position="219"/>
    </location>
</feature>
<gene>
    <name evidence="2" type="ORF">BLNAU_23499</name>
</gene>
<accession>A0ABQ9WQ18</accession>
<evidence type="ECO:0000313" key="2">
    <source>
        <dbReference type="EMBL" id="KAK2941586.1"/>
    </source>
</evidence>
<reference evidence="2 3" key="1">
    <citation type="journal article" date="2022" name="bioRxiv">
        <title>Genomics of Preaxostyla Flagellates Illuminates Evolutionary Transitions and the Path Towards Mitochondrial Loss.</title>
        <authorList>
            <person name="Novak L.V.F."/>
            <person name="Treitli S.C."/>
            <person name="Pyrih J."/>
            <person name="Halakuc P."/>
            <person name="Pipaliya S.V."/>
            <person name="Vacek V."/>
            <person name="Brzon O."/>
            <person name="Soukal P."/>
            <person name="Eme L."/>
            <person name="Dacks J.B."/>
            <person name="Karnkowska A."/>
            <person name="Elias M."/>
            <person name="Hampl V."/>
        </authorList>
    </citation>
    <scope>NUCLEOTIDE SEQUENCE [LARGE SCALE GENOMIC DNA]</scope>
    <source>
        <strain evidence="2">NAU3</strain>
        <tissue evidence="2">Gut</tissue>
    </source>
</reference>
<organism evidence="2 3">
    <name type="scientific">Blattamonas nauphoetae</name>
    <dbReference type="NCBI Taxonomy" id="2049346"/>
    <lineage>
        <taxon>Eukaryota</taxon>
        <taxon>Metamonada</taxon>
        <taxon>Preaxostyla</taxon>
        <taxon>Oxymonadida</taxon>
        <taxon>Blattamonas</taxon>
    </lineage>
</organism>
<sequence>MNRFFIPTCRWMNSSSALLWVMQTDELCPTHRVSGTTSCPPISPSGGSIGEQECSGVSADTFVCPSIVPEMEVAPGGHESLECPIIDSRRGGSNPFEVVPSSNPSVSVFSTQLHPCRPFPLSTSTRTIVLHRRPFPRSTSTRTIVSSRRPFPLSTSTQTSYSALPRSKKSLRIQAISERINPSLSLSSRFPNRPSRSSALPGASLLTFQMPKPGSRSTVPYRSLRSEAHNRKFVTFRAQPEVHFLPALTKVEPPCGSERNSISMEVESEHPRGVPVKSTEVSVEPQNGSEFNSASTTATTTVDIEKSCGMGLLTGQPTAEPFYGQELITSSMEMDCQPSNGIPTHVTFLDDQPHCGPEVISEPTSTDNEHPSGSQFKSASSDVEPQNGSVLVPASRSFGKEMEKDQLTPQRVRIHFNYNVKCV</sequence>
<feature type="compositionally biased region" description="Low complexity" evidence="1">
    <location>
        <begin position="139"/>
        <end position="149"/>
    </location>
</feature>
<evidence type="ECO:0000256" key="1">
    <source>
        <dbReference type="SAM" id="MobiDB-lite"/>
    </source>
</evidence>
<comment type="caution">
    <text evidence="2">The sequence shown here is derived from an EMBL/GenBank/DDBJ whole genome shotgun (WGS) entry which is preliminary data.</text>
</comment>
<dbReference type="Proteomes" id="UP001281761">
    <property type="component" value="Unassembled WGS sequence"/>
</dbReference>
<feature type="compositionally biased region" description="Polar residues" evidence="1">
    <location>
        <begin position="153"/>
        <end position="162"/>
    </location>
</feature>
<feature type="region of interest" description="Disordered" evidence="1">
    <location>
        <begin position="139"/>
        <end position="166"/>
    </location>
</feature>
<keyword evidence="3" id="KW-1185">Reference proteome</keyword>
<feature type="compositionally biased region" description="Polar residues" evidence="1">
    <location>
        <begin position="279"/>
        <end position="298"/>
    </location>
</feature>
<feature type="region of interest" description="Disordered" evidence="1">
    <location>
        <begin position="265"/>
        <end position="298"/>
    </location>
</feature>
<protein>
    <submittedName>
        <fullName evidence="2">Uncharacterized protein</fullName>
    </submittedName>
</protein>
<proteinExistence type="predicted"/>
<evidence type="ECO:0000313" key="3">
    <source>
        <dbReference type="Proteomes" id="UP001281761"/>
    </source>
</evidence>
<dbReference type="EMBL" id="JARBJD010000486">
    <property type="protein sequence ID" value="KAK2941586.1"/>
    <property type="molecule type" value="Genomic_DNA"/>
</dbReference>
<name>A0ABQ9WQ18_9EUKA</name>
<feature type="region of interest" description="Disordered" evidence="1">
    <location>
        <begin position="353"/>
        <end position="405"/>
    </location>
</feature>